<dbReference type="GO" id="GO:0016846">
    <property type="term" value="F:carbon-sulfur lyase activity"/>
    <property type="evidence" value="ECO:0007669"/>
    <property type="project" value="InterPro"/>
</dbReference>
<reference evidence="6 7" key="1">
    <citation type="submission" date="2014-03" db="EMBL/GenBank/DDBJ databases">
        <title>Draft Genome Sequences of Four Burkholderia Strains.</title>
        <authorList>
            <person name="Liu X.Y."/>
            <person name="Li C.X."/>
            <person name="Xu J.H."/>
        </authorList>
    </citation>
    <scope>NUCLEOTIDE SEQUENCE [LARGE SCALE GENOMIC DNA]</scope>
    <source>
        <strain evidence="6 7">DSM 50014</strain>
    </source>
</reference>
<protein>
    <submittedName>
        <fullName evidence="6">Aldehyde-activating protein</fullName>
    </submittedName>
</protein>
<dbReference type="PROSITE" id="PS51891">
    <property type="entry name" value="CENP_V_GFA"/>
    <property type="match status" value="1"/>
</dbReference>
<dbReference type="InterPro" id="IPR011057">
    <property type="entry name" value="Mss4-like_sf"/>
</dbReference>
<dbReference type="SUPFAM" id="SSF51316">
    <property type="entry name" value="Mss4-like"/>
    <property type="match status" value="1"/>
</dbReference>
<evidence type="ECO:0000256" key="1">
    <source>
        <dbReference type="ARBA" id="ARBA00005495"/>
    </source>
</evidence>
<keyword evidence="7" id="KW-1185">Reference proteome</keyword>
<dbReference type="InterPro" id="IPR006913">
    <property type="entry name" value="CENP-V/GFA"/>
</dbReference>
<proteinExistence type="inferred from homology"/>
<evidence type="ECO:0000256" key="4">
    <source>
        <dbReference type="ARBA" id="ARBA00023239"/>
    </source>
</evidence>
<dbReference type="STRING" id="60547.GCA_000751215_05106"/>
<name>A0A069PFZ0_9BURK</name>
<dbReference type="Proteomes" id="UP000027466">
    <property type="component" value="Unassembled WGS sequence"/>
</dbReference>
<dbReference type="Pfam" id="PF04828">
    <property type="entry name" value="GFA"/>
    <property type="match status" value="1"/>
</dbReference>
<sequence>MNTLDTVQEGGCACGAVRFRVRAAPQRVGLCHCMTCRKIHGSAFGVYAVFERGDVEFSGHTSVWESSQTGRRHFCPVCGSVAFMDYLSSPEIDVPLGAFDRTGIYRPTYELWCRRREPWLTANGRTEYQEDRPQ</sequence>
<dbReference type="RefSeq" id="WP_035937160.1">
    <property type="nucleotide sequence ID" value="NZ_CADFFX010000030.1"/>
</dbReference>
<dbReference type="PANTHER" id="PTHR33337">
    <property type="entry name" value="GFA DOMAIN-CONTAINING PROTEIN"/>
    <property type="match status" value="1"/>
</dbReference>
<keyword evidence="4" id="KW-0456">Lyase</keyword>
<evidence type="ECO:0000256" key="3">
    <source>
        <dbReference type="ARBA" id="ARBA00022833"/>
    </source>
</evidence>
<evidence type="ECO:0000259" key="5">
    <source>
        <dbReference type="PROSITE" id="PS51891"/>
    </source>
</evidence>
<dbReference type="PANTHER" id="PTHR33337:SF40">
    <property type="entry name" value="CENP-V_GFA DOMAIN-CONTAINING PROTEIN-RELATED"/>
    <property type="match status" value="1"/>
</dbReference>
<feature type="domain" description="CENP-V/GFA" evidence="5">
    <location>
        <begin position="8"/>
        <end position="110"/>
    </location>
</feature>
<evidence type="ECO:0000313" key="6">
    <source>
        <dbReference type="EMBL" id="KDR39515.1"/>
    </source>
</evidence>
<comment type="caution">
    <text evidence="6">The sequence shown here is derived from an EMBL/GenBank/DDBJ whole genome shotgun (WGS) entry which is preliminary data.</text>
</comment>
<evidence type="ECO:0000256" key="2">
    <source>
        <dbReference type="ARBA" id="ARBA00022723"/>
    </source>
</evidence>
<gene>
    <name evidence="6" type="ORF">BG61_31510</name>
</gene>
<dbReference type="EMBL" id="JFHC01000057">
    <property type="protein sequence ID" value="KDR39515.1"/>
    <property type="molecule type" value="Genomic_DNA"/>
</dbReference>
<keyword evidence="2" id="KW-0479">Metal-binding</keyword>
<accession>A0A069PFZ0</accession>
<dbReference type="AlphaFoldDB" id="A0A069PFZ0"/>
<comment type="similarity">
    <text evidence="1">Belongs to the Gfa family.</text>
</comment>
<evidence type="ECO:0000313" key="7">
    <source>
        <dbReference type="Proteomes" id="UP000027466"/>
    </source>
</evidence>
<dbReference type="GO" id="GO:0046872">
    <property type="term" value="F:metal ion binding"/>
    <property type="evidence" value="ECO:0007669"/>
    <property type="project" value="UniProtKB-KW"/>
</dbReference>
<organism evidence="6 7">
    <name type="scientific">Caballeronia glathei</name>
    <dbReference type="NCBI Taxonomy" id="60547"/>
    <lineage>
        <taxon>Bacteria</taxon>
        <taxon>Pseudomonadati</taxon>
        <taxon>Pseudomonadota</taxon>
        <taxon>Betaproteobacteria</taxon>
        <taxon>Burkholderiales</taxon>
        <taxon>Burkholderiaceae</taxon>
        <taxon>Caballeronia</taxon>
    </lineage>
</organism>
<dbReference type="Gene3D" id="3.90.1590.10">
    <property type="entry name" value="glutathione-dependent formaldehyde- activating enzyme (gfa)"/>
    <property type="match status" value="1"/>
</dbReference>
<keyword evidence="3" id="KW-0862">Zinc</keyword>